<dbReference type="Pfam" id="PF01850">
    <property type="entry name" value="PIN"/>
    <property type="match status" value="1"/>
</dbReference>
<evidence type="ECO:0000256" key="1">
    <source>
        <dbReference type="ARBA" id="ARBA00022842"/>
    </source>
</evidence>
<dbReference type="EMBL" id="PEYY01000076">
    <property type="protein sequence ID" value="PIS17971.1"/>
    <property type="molecule type" value="Genomic_DNA"/>
</dbReference>
<dbReference type="Gene3D" id="3.40.50.1010">
    <property type="entry name" value="5'-nuclease"/>
    <property type="match status" value="1"/>
</dbReference>
<dbReference type="PANTHER" id="PTHR35901:SF1">
    <property type="entry name" value="EXONUCLEASE VAPC9"/>
    <property type="match status" value="1"/>
</dbReference>
<accession>A0A2H0WZE1</accession>
<organism evidence="3 4">
    <name type="scientific">Candidatus Collierbacteria bacterium CG09_land_8_20_14_0_10_46_12</name>
    <dbReference type="NCBI Taxonomy" id="1974533"/>
    <lineage>
        <taxon>Bacteria</taxon>
        <taxon>Candidatus Collieribacteriota</taxon>
    </lineage>
</organism>
<dbReference type="InterPro" id="IPR044153">
    <property type="entry name" value="PIN_Pae0151-like"/>
</dbReference>
<dbReference type="CDD" id="cd09873">
    <property type="entry name" value="PIN_Pae0151-like"/>
    <property type="match status" value="1"/>
</dbReference>
<dbReference type="InterPro" id="IPR029060">
    <property type="entry name" value="PIN-like_dom_sf"/>
</dbReference>
<comment type="caution">
    <text evidence="3">The sequence shown here is derived from an EMBL/GenBank/DDBJ whole genome shotgun (WGS) entry which is preliminary data.</text>
</comment>
<name>A0A2H0WZE1_9BACT</name>
<dbReference type="InterPro" id="IPR051619">
    <property type="entry name" value="TypeII_TA_RNase_PINc/VapC"/>
</dbReference>
<gene>
    <name evidence="3" type="ORF">COT54_01780</name>
</gene>
<proteinExistence type="predicted"/>
<dbReference type="AlphaFoldDB" id="A0A2H0WZE1"/>
<sequence>MVTNIKTKHYVVDSSVVMAYLMDDEKILPEHEEVITRHIHHRLTLIAPLILPFEIGNSLKSASLSKRITTQQAQELFQQFFKLEINLKPTNYSSSINCAIINNLSFYDASYLTLSTKTKCPLLTLDKKLANLAKRK</sequence>
<reference evidence="4" key="1">
    <citation type="submission" date="2017-09" db="EMBL/GenBank/DDBJ databases">
        <title>Depth-based differentiation of microbial function through sediment-hosted aquifers and enrichment of novel symbionts in the deep terrestrial subsurface.</title>
        <authorList>
            <person name="Probst A.J."/>
            <person name="Ladd B."/>
            <person name="Jarett J.K."/>
            <person name="Geller-Mcgrath D.E."/>
            <person name="Sieber C.M.K."/>
            <person name="Emerson J.B."/>
            <person name="Anantharaman K."/>
            <person name="Thomas B.C."/>
            <person name="Malmstrom R."/>
            <person name="Stieglmeier M."/>
            <person name="Klingl A."/>
            <person name="Woyke T."/>
            <person name="Ryan C.M."/>
            <person name="Banfield J.F."/>
        </authorList>
    </citation>
    <scope>NUCLEOTIDE SEQUENCE [LARGE SCALE GENOMIC DNA]</scope>
</reference>
<dbReference type="InterPro" id="IPR002716">
    <property type="entry name" value="PIN_dom"/>
</dbReference>
<keyword evidence="1" id="KW-0460">Magnesium</keyword>
<feature type="domain" description="PIN" evidence="2">
    <location>
        <begin position="10"/>
        <end position="134"/>
    </location>
</feature>
<protein>
    <recommendedName>
        <fullName evidence="2">PIN domain-containing protein</fullName>
    </recommendedName>
</protein>
<evidence type="ECO:0000313" key="3">
    <source>
        <dbReference type="EMBL" id="PIS17971.1"/>
    </source>
</evidence>
<dbReference type="SUPFAM" id="SSF88723">
    <property type="entry name" value="PIN domain-like"/>
    <property type="match status" value="1"/>
</dbReference>
<evidence type="ECO:0000313" key="4">
    <source>
        <dbReference type="Proteomes" id="UP000229574"/>
    </source>
</evidence>
<evidence type="ECO:0000259" key="2">
    <source>
        <dbReference type="Pfam" id="PF01850"/>
    </source>
</evidence>
<dbReference type="PANTHER" id="PTHR35901">
    <property type="entry name" value="RIBONUCLEASE VAPC3"/>
    <property type="match status" value="1"/>
</dbReference>
<dbReference type="Proteomes" id="UP000229574">
    <property type="component" value="Unassembled WGS sequence"/>
</dbReference>